<geneLocation type="plasmid" evidence="2">
    <name>pmppla107</name>
</geneLocation>
<organism evidence="1 2">
    <name type="scientific">Pseudomonas amygdali pv. lachrymans str. M301315</name>
    <dbReference type="NCBI Taxonomy" id="629260"/>
    <lineage>
        <taxon>Bacteria</taxon>
        <taxon>Pseudomonadati</taxon>
        <taxon>Pseudomonadota</taxon>
        <taxon>Gammaproteobacteria</taxon>
        <taxon>Pseudomonadales</taxon>
        <taxon>Pseudomonadaceae</taxon>
        <taxon>Pseudomonas</taxon>
        <taxon>Pseudomonas amygdali</taxon>
    </lineage>
</organism>
<dbReference type="AlphaFoldDB" id="A0AAD0PVB5"/>
<protein>
    <submittedName>
        <fullName evidence="1">Uncharacterized protein</fullName>
    </submittedName>
</protein>
<gene>
    <name evidence="1" type="ORF">PLA107_029900</name>
</gene>
<dbReference type="EMBL" id="CP031226">
    <property type="protein sequence ID" value="AXH59442.1"/>
    <property type="molecule type" value="Genomic_DNA"/>
</dbReference>
<keyword evidence="1" id="KW-0614">Plasmid</keyword>
<name>A0AAD0PVB5_PSEAV</name>
<dbReference type="Proteomes" id="UP000006426">
    <property type="component" value="Plasmid pmppla107"/>
</dbReference>
<reference evidence="1 2" key="1">
    <citation type="journal article" date="2011" name="PLoS Pathog.">
        <title>Dynamic evolution of pathogenicity revealed by sequencing and comparative genomics of 19 Pseudomonas syringae isolates.</title>
        <authorList>
            <person name="Baltrus D.A."/>
            <person name="Nishimura M.T."/>
            <person name="Romanchuk A."/>
            <person name="Chang J.H."/>
            <person name="Mukhtar M.S."/>
            <person name="Cherkis K."/>
            <person name="Roach J."/>
            <person name="Grant S.R."/>
            <person name="Jones C.D."/>
            <person name="Dangl J.L."/>
        </authorList>
    </citation>
    <scope>NUCLEOTIDE SEQUENCE [LARGE SCALE GENOMIC DNA]</scope>
    <source>
        <strain evidence="1 2">M301315</strain>
    </source>
</reference>
<sequence>MEFMLMSDINVRSIENCQIVGKKGFLFIGDPLLGGDRRTGRVDNAWDASMDKLKQCMEIAKTRSLVPVIVGDLLLQSHDLAKVLAIINVLKGNRVILLPRDARWADRATGHIAAVLQATGVAEIAGFFAKRYQIPCTNGCGEDVKLNLECHTPWGGHKRLEQGSRGRVVLTSLDIAIEPHSGIPEMVSEGNASVIRAGRLIRLTPMEEKLSINVFAATLEGVERISLQLTPIVFTEAAEQAGAHQVLLSQNSKFVDQLKQSAQEVAEEEGKDGLLDLIEQSCTESGADEWLLGKCYELAKEAVSSAA</sequence>
<evidence type="ECO:0000313" key="2">
    <source>
        <dbReference type="Proteomes" id="UP000006426"/>
    </source>
</evidence>
<proteinExistence type="predicted"/>
<accession>A0AAD0PVB5</accession>
<evidence type="ECO:0000313" key="1">
    <source>
        <dbReference type="EMBL" id="AXH59442.1"/>
    </source>
</evidence>